<dbReference type="GO" id="GO:0004339">
    <property type="term" value="F:glucan 1,4-alpha-glucosidase activity"/>
    <property type="evidence" value="ECO:0007669"/>
    <property type="project" value="UniProtKB-EC"/>
</dbReference>
<comment type="catalytic activity">
    <reaction evidence="1 9">
        <text>Hydrolysis of terminal (1-&gt;4)-linked alpha-D-glucose residues successively from non-reducing ends of the chains with release of beta-D-glucose.</text>
        <dbReference type="EC" id="3.2.1.3"/>
    </reaction>
</comment>
<keyword evidence="4 9" id="KW-0378">Hydrolase</keyword>
<dbReference type="SMART" id="SM01065">
    <property type="entry name" value="CBM_2"/>
    <property type="match status" value="1"/>
</dbReference>
<dbReference type="PANTHER" id="PTHR31616:SF12">
    <property type="entry name" value="GLUCOAMYLASE"/>
    <property type="match status" value="1"/>
</dbReference>
<feature type="binding site" evidence="11">
    <location>
        <position position="159"/>
    </location>
    <ligand>
        <name>substrate</name>
    </ligand>
</feature>
<evidence type="ECO:0000256" key="10">
    <source>
        <dbReference type="PIRSR" id="PIRSR001031-1"/>
    </source>
</evidence>
<name>A0AAN6MGV1_9PEZI</name>
<dbReference type="Gene3D" id="2.60.40.10">
    <property type="entry name" value="Immunoglobulins"/>
    <property type="match status" value="1"/>
</dbReference>
<sequence>MRFLSQLHILAALAVLFPTALGLPEAGRARRDAQQLLKRSADSFLATESPIALQNLLCNIGASGCRASGASSGIVVASPDKSNPDYWYTWTRDAALVFKAVIDRFTNSYDAGLQTQIQNYIAAQARLQGVSNPSGSLGDGAGLAEPKFYVDLSQYTGAWGRPQRDGPALRAIALIGYAKWLVSNGYTSTASNVVWPVIKNDLAYVGQYWNNTGFDLWEEVSGSSFFTVASQHRALVEGAALASSLGTSCSACTSVAPQVLCFLQRFWSSSSNYVISNINTNNGRSGKDANSILTSIHLFDPAAGCDATTFQPCSDKALANHKVVTDSFRSIYTVNSGIAQGTAISVGRYPEDSYYGGNPWYLNTLAAAEQLYDALYVWSKQGSITVTSTSLAFFKDFSSSVTAGTYAAGSSTYTTLFNAIQAYADGYVNVVAQYTPSDGSLTEQFSRSNGTPLSAHHLTWSYAALLTAAASRAGTVPPSWGAAGLSVPAQCYGTSVAGSYTSATSTSFPANQTPISTGTAQPSTTATATATTTDTTGCTPASSVAVTFDELATTSFGQSIKIVGNIPELGNWDPTKAVALSAGSYTSANPLWFATLSLAAGQVVQYKYINVASSGAVTWEKDPNHTYTVPVSCATAVVKNDSWQA</sequence>
<evidence type="ECO:0000256" key="11">
    <source>
        <dbReference type="PIRSR" id="PIRSR001031-2"/>
    </source>
</evidence>
<evidence type="ECO:0000256" key="12">
    <source>
        <dbReference type="SAM" id="MobiDB-lite"/>
    </source>
</evidence>
<evidence type="ECO:0000256" key="6">
    <source>
        <dbReference type="ARBA" id="ARBA00023277"/>
    </source>
</evidence>
<keyword evidence="7 9" id="KW-0326">Glycosidase</keyword>
<dbReference type="Pfam" id="PF00723">
    <property type="entry name" value="Glyco_hydro_15"/>
    <property type="match status" value="1"/>
</dbReference>
<dbReference type="Gene3D" id="1.50.10.10">
    <property type="match status" value="1"/>
</dbReference>
<dbReference type="GO" id="GO:0000324">
    <property type="term" value="C:fungal-type vacuole"/>
    <property type="evidence" value="ECO:0007669"/>
    <property type="project" value="TreeGrafter"/>
</dbReference>
<dbReference type="InterPro" id="IPR002044">
    <property type="entry name" value="CBM20"/>
</dbReference>
<keyword evidence="16" id="KW-1185">Reference proteome</keyword>
<dbReference type="PROSITE" id="PS51166">
    <property type="entry name" value="CBM20"/>
    <property type="match status" value="1"/>
</dbReference>
<dbReference type="GO" id="GO:2001070">
    <property type="term" value="F:starch binding"/>
    <property type="evidence" value="ECO:0007669"/>
    <property type="project" value="InterPro"/>
</dbReference>
<gene>
    <name evidence="15" type="ORF">C8A05DRAFT_17901</name>
</gene>
<organism evidence="15 16">
    <name type="scientific">Staphylotrichum tortipilum</name>
    <dbReference type="NCBI Taxonomy" id="2831512"/>
    <lineage>
        <taxon>Eukaryota</taxon>
        <taxon>Fungi</taxon>
        <taxon>Dikarya</taxon>
        <taxon>Ascomycota</taxon>
        <taxon>Pezizomycotina</taxon>
        <taxon>Sordariomycetes</taxon>
        <taxon>Sordariomycetidae</taxon>
        <taxon>Sordariales</taxon>
        <taxon>Chaetomiaceae</taxon>
        <taxon>Staphylotrichum</taxon>
    </lineage>
</organism>
<dbReference type="CDD" id="cd05811">
    <property type="entry name" value="CBM20_glucoamylase"/>
    <property type="match status" value="1"/>
</dbReference>
<dbReference type="FunFam" id="1.50.10.10:FF:000018">
    <property type="entry name" value="Glucoamylase"/>
    <property type="match status" value="1"/>
</dbReference>
<evidence type="ECO:0000256" key="4">
    <source>
        <dbReference type="ARBA" id="ARBA00022801"/>
    </source>
</evidence>
<evidence type="ECO:0000256" key="13">
    <source>
        <dbReference type="SAM" id="SignalP"/>
    </source>
</evidence>
<protein>
    <recommendedName>
        <fullName evidence="9">Glucoamylase</fullName>
        <ecNumber evidence="9">3.2.1.3</ecNumber>
    </recommendedName>
    <alternativeName>
        <fullName evidence="9">1,4-alpha-D-glucan glucohydrolase</fullName>
    </alternativeName>
    <alternativeName>
        <fullName evidence="9">Glucan 1,4-alpha-glucosidase</fullName>
    </alternativeName>
</protein>
<feature type="chain" id="PRO_5042844626" description="Glucoamylase" evidence="13">
    <location>
        <begin position="23"/>
        <end position="645"/>
    </location>
</feature>
<feature type="domain" description="CBM20" evidence="14">
    <location>
        <begin position="538"/>
        <end position="645"/>
    </location>
</feature>
<feature type="active site" description="Proton donor" evidence="10">
    <location>
        <position position="218"/>
    </location>
</feature>
<dbReference type="InterPro" id="IPR013784">
    <property type="entry name" value="Carb-bd-like_fold"/>
</dbReference>
<accession>A0AAN6MGV1</accession>
<dbReference type="Proteomes" id="UP001303889">
    <property type="component" value="Unassembled WGS sequence"/>
</dbReference>
<dbReference type="EC" id="3.2.1.3" evidence="9"/>
<evidence type="ECO:0000256" key="9">
    <source>
        <dbReference type="PIRNR" id="PIRNR001031"/>
    </source>
</evidence>
<dbReference type="InterPro" id="IPR046966">
    <property type="entry name" value="Glucoamylase_active_site"/>
</dbReference>
<dbReference type="InterPro" id="IPR000165">
    <property type="entry name" value="Glucoamylase"/>
</dbReference>
<dbReference type="PIRSF" id="PIRSF001031">
    <property type="entry name" value="Glu-a-glcsd_SBD"/>
    <property type="match status" value="1"/>
</dbReference>
<dbReference type="SUPFAM" id="SSF49452">
    <property type="entry name" value="Starch-binding domain-like"/>
    <property type="match status" value="1"/>
</dbReference>
<dbReference type="InterPro" id="IPR008928">
    <property type="entry name" value="6-hairpin_glycosidase_sf"/>
</dbReference>
<dbReference type="InterPro" id="IPR013783">
    <property type="entry name" value="Ig-like_fold"/>
</dbReference>
<evidence type="ECO:0000313" key="16">
    <source>
        <dbReference type="Proteomes" id="UP001303889"/>
    </source>
</evidence>
<dbReference type="Pfam" id="PF00686">
    <property type="entry name" value="CBM_20"/>
    <property type="match status" value="1"/>
</dbReference>
<dbReference type="EMBL" id="MU855751">
    <property type="protein sequence ID" value="KAK3899693.1"/>
    <property type="molecule type" value="Genomic_DNA"/>
</dbReference>
<evidence type="ECO:0000256" key="2">
    <source>
        <dbReference type="ARBA" id="ARBA00006188"/>
    </source>
</evidence>
<feature type="region of interest" description="Disordered" evidence="12">
    <location>
        <begin position="511"/>
        <end position="534"/>
    </location>
</feature>
<evidence type="ECO:0000313" key="15">
    <source>
        <dbReference type="EMBL" id="KAK3899693.1"/>
    </source>
</evidence>
<reference evidence="15" key="1">
    <citation type="journal article" date="2023" name="Mol. Phylogenet. Evol.">
        <title>Genome-scale phylogeny and comparative genomics of the fungal order Sordariales.</title>
        <authorList>
            <person name="Hensen N."/>
            <person name="Bonometti L."/>
            <person name="Westerberg I."/>
            <person name="Brannstrom I.O."/>
            <person name="Guillou S."/>
            <person name="Cros-Aarteil S."/>
            <person name="Calhoun S."/>
            <person name="Haridas S."/>
            <person name="Kuo A."/>
            <person name="Mondo S."/>
            <person name="Pangilinan J."/>
            <person name="Riley R."/>
            <person name="LaButti K."/>
            <person name="Andreopoulos B."/>
            <person name="Lipzen A."/>
            <person name="Chen C."/>
            <person name="Yan M."/>
            <person name="Daum C."/>
            <person name="Ng V."/>
            <person name="Clum A."/>
            <person name="Steindorff A."/>
            <person name="Ohm R.A."/>
            <person name="Martin F."/>
            <person name="Silar P."/>
            <person name="Natvig D.O."/>
            <person name="Lalanne C."/>
            <person name="Gautier V."/>
            <person name="Ament-Velasquez S.L."/>
            <person name="Kruys A."/>
            <person name="Hutchinson M.I."/>
            <person name="Powell A.J."/>
            <person name="Barry K."/>
            <person name="Miller A.N."/>
            <person name="Grigoriev I.V."/>
            <person name="Debuchy R."/>
            <person name="Gladieux P."/>
            <person name="Hiltunen Thoren M."/>
            <person name="Johannesson H."/>
        </authorList>
    </citation>
    <scope>NUCLEOTIDE SEQUENCE</scope>
    <source>
        <strain evidence="15">CBS 103.79</strain>
    </source>
</reference>
<dbReference type="InterPro" id="IPR008291">
    <property type="entry name" value="Glucoamylase_SBD"/>
</dbReference>
<dbReference type="PRINTS" id="PR00736">
    <property type="entry name" value="GLHYDRLASE15"/>
</dbReference>
<feature type="signal peptide" evidence="13">
    <location>
        <begin position="1"/>
        <end position="22"/>
    </location>
</feature>
<dbReference type="PANTHER" id="PTHR31616">
    <property type="entry name" value="TREHALASE"/>
    <property type="match status" value="1"/>
</dbReference>
<keyword evidence="3 13" id="KW-0732">Signal</keyword>
<keyword evidence="8 9" id="KW-0624">Polysaccharide degradation</keyword>
<dbReference type="InterPro" id="IPR034836">
    <property type="entry name" value="CBM20_glucoamylase"/>
</dbReference>
<comment type="caution">
    <text evidence="15">The sequence shown here is derived from an EMBL/GenBank/DDBJ whole genome shotgun (WGS) entry which is preliminary data.</text>
</comment>
<feature type="compositionally biased region" description="Low complexity" evidence="12">
    <location>
        <begin position="516"/>
        <end position="534"/>
    </location>
</feature>
<evidence type="ECO:0000259" key="14">
    <source>
        <dbReference type="PROSITE" id="PS51166"/>
    </source>
</evidence>
<dbReference type="InterPro" id="IPR012341">
    <property type="entry name" value="6hp_glycosidase-like_sf"/>
</dbReference>
<evidence type="ECO:0000256" key="7">
    <source>
        <dbReference type="ARBA" id="ARBA00023295"/>
    </source>
</evidence>
<keyword evidence="6 9" id="KW-0119">Carbohydrate metabolism</keyword>
<dbReference type="AlphaFoldDB" id="A0AAN6MGV1"/>
<evidence type="ECO:0000256" key="5">
    <source>
        <dbReference type="ARBA" id="ARBA00023180"/>
    </source>
</evidence>
<dbReference type="SUPFAM" id="SSF48208">
    <property type="entry name" value="Six-hairpin glycosidases"/>
    <property type="match status" value="1"/>
</dbReference>
<reference evidence="15" key="2">
    <citation type="submission" date="2023-05" db="EMBL/GenBank/DDBJ databases">
        <authorList>
            <consortium name="Lawrence Berkeley National Laboratory"/>
            <person name="Steindorff A."/>
            <person name="Hensen N."/>
            <person name="Bonometti L."/>
            <person name="Westerberg I."/>
            <person name="Brannstrom I.O."/>
            <person name="Guillou S."/>
            <person name="Cros-Aarteil S."/>
            <person name="Calhoun S."/>
            <person name="Haridas S."/>
            <person name="Kuo A."/>
            <person name="Mondo S."/>
            <person name="Pangilinan J."/>
            <person name="Riley R."/>
            <person name="Labutti K."/>
            <person name="Andreopoulos B."/>
            <person name="Lipzen A."/>
            <person name="Chen C."/>
            <person name="Yanf M."/>
            <person name="Daum C."/>
            <person name="Ng V."/>
            <person name="Clum A."/>
            <person name="Ohm R."/>
            <person name="Martin F."/>
            <person name="Silar P."/>
            <person name="Natvig D."/>
            <person name="Lalanne C."/>
            <person name="Gautier V."/>
            <person name="Ament-Velasquez S.L."/>
            <person name="Kruys A."/>
            <person name="Hutchinson M.I."/>
            <person name="Powell A.J."/>
            <person name="Barry K."/>
            <person name="Miller A.N."/>
            <person name="Grigoriev I.V."/>
            <person name="Debuchy R."/>
            <person name="Gladieux P."/>
            <person name="Thoren M.H."/>
            <person name="Johannesson H."/>
        </authorList>
    </citation>
    <scope>NUCLEOTIDE SEQUENCE</scope>
    <source>
        <strain evidence="15">CBS 103.79</strain>
    </source>
</reference>
<dbReference type="GO" id="GO:0000272">
    <property type="term" value="P:polysaccharide catabolic process"/>
    <property type="evidence" value="ECO:0007669"/>
    <property type="project" value="UniProtKB-KW"/>
</dbReference>
<evidence type="ECO:0000256" key="1">
    <source>
        <dbReference type="ARBA" id="ARBA00001863"/>
    </source>
</evidence>
<feature type="active site" description="Proton acceptor" evidence="10">
    <location>
        <position position="215"/>
    </location>
</feature>
<dbReference type="FunFam" id="2.60.40.10:FF:000552">
    <property type="entry name" value="Related to glucoamylase"/>
    <property type="match status" value="1"/>
</dbReference>
<comment type="similarity">
    <text evidence="2 9">Belongs to the glycosyl hydrolase 15 family.</text>
</comment>
<proteinExistence type="inferred from homology"/>
<keyword evidence="5" id="KW-0325">Glycoprotein</keyword>
<dbReference type="InterPro" id="IPR011613">
    <property type="entry name" value="GH15-like"/>
</dbReference>
<evidence type="ECO:0000256" key="8">
    <source>
        <dbReference type="ARBA" id="ARBA00023326"/>
    </source>
</evidence>
<dbReference type="PROSITE" id="PS00820">
    <property type="entry name" value="GLUCOAMYLASE"/>
    <property type="match status" value="1"/>
</dbReference>
<evidence type="ECO:0000256" key="3">
    <source>
        <dbReference type="ARBA" id="ARBA00022729"/>
    </source>
</evidence>